<dbReference type="PANTHER" id="PTHR10634">
    <property type="entry name" value="AN1-TYPE ZINC FINGER PROTEIN"/>
    <property type="match status" value="1"/>
</dbReference>
<keyword evidence="1" id="KW-0479">Metal-binding</keyword>
<dbReference type="Gene3D" id="4.10.1110.10">
    <property type="entry name" value="AN1-like Zinc finger"/>
    <property type="match status" value="1"/>
</dbReference>
<dbReference type="GO" id="GO:0008270">
    <property type="term" value="F:zinc ion binding"/>
    <property type="evidence" value="ECO:0007669"/>
    <property type="project" value="UniProtKB-KW"/>
</dbReference>
<dbReference type="PROSITE" id="PS51039">
    <property type="entry name" value="ZF_AN1"/>
    <property type="match status" value="1"/>
</dbReference>
<feature type="domain" description="A20-type" evidence="5">
    <location>
        <begin position="1"/>
        <end position="34"/>
    </location>
</feature>
<dbReference type="SUPFAM" id="SSF57716">
    <property type="entry name" value="Glucocorticoid receptor-like (DNA-binding domain)"/>
    <property type="match status" value="1"/>
</dbReference>
<evidence type="ECO:0000259" key="6">
    <source>
        <dbReference type="PROSITE" id="PS51039"/>
    </source>
</evidence>
<evidence type="ECO:0000259" key="5">
    <source>
        <dbReference type="PROSITE" id="PS51036"/>
    </source>
</evidence>
<dbReference type="SMART" id="SM00154">
    <property type="entry name" value="ZnF_AN1"/>
    <property type="match status" value="1"/>
</dbReference>
<evidence type="ECO:0000256" key="1">
    <source>
        <dbReference type="ARBA" id="ARBA00022723"/>
    </source>
</evidence>
<keyword evidence="3" id="KW-0862">Zinc</keyword>
<name>A0A1I8APH6_9BILA</name>
<dbReference type="Pfam" id="PF01428">
    <property type="entry name" value="zf-AN1"/>
    <property type="match status" value="1"/>
</dbReference>
<reference evidence="8" key="1">
    <citation type="submission" date="2016-11" db="UniProtKB">
        <authorList>
            <consortium name="WormBaseParasite"/>
        </authorList>
    </citation>
    <scope>IDENTIFICATION</scope>
</reference>
<dbReference type="InterPro" id="IPR002653">
    <property type="entry name" value="Znf_A20"/>
</dbReference>
<accession>A0A1I8APH6</accession>
<dbReference type="WBParaSite" id="L893_g8110.t1">
    <property type="protein sequence ID" value="L893_g8110.t1"/>
    <property type="gene ID" value="L893_g8110"/>
</dbReference>
<dbReference type="InterPro" id="IPR050652">
    <property type="entry name" value="AN1_A20_ZnFinger"/>
</dbReference>
<dbReference type="SMART" id="SM00259">
    <property type="entry name" value="ZnF_A20"/>
    <property type="match status" value="1"/>
</dbReference>
<dbReference type="GO" id="GO:0003677">
    <property type="term" value="F:DNA binding"/>
    <property type="evidence" value="ECO:0007669"/>
    <property type="project" value="InterPro"/>
</dbReference>
<proteinExistence type="predicted"/>
<evidence type="ECO:0000256" key="2">
    <source>
        <dbReference type="ARBA" id="ARBA00022771"/>
    </source>
</evidence>
<keyword evidence="7" id="KW-1185">Reference proteome</keyword>
<dbReference type="InterPro" id="IPR000058">
    <property type="entry name" value="Znf_AN1"/>
</dbReference>
<protein>
    <submittedName>
        <fullName evidence="8">AN1-type domain-containing protein</fullName>
    </submittedName>
</protein>
<dbReference type="PROSITE" id="PS51036">
    <property type="entry name" value="ZF_A20"/>
    <property type="match status" value="1"/>
</dbReference>
<dbReference type="AlphaFoldDB" id="A0A1I8APH6"/>
<evidence type="ECO:0000256" key="3">
    <source>
        <dbReference type="ARBA" id="ARBA00022833"/>
    </source>
</evidence>
<keyword evidence="2 4" id="KW-0863">Zinc-finger</keyword>
<sequence>MDPTMCRAGCGFFGSEKFDSFCSKCFKQHCSESHQQQPSTAHCPPSPQHASESCESLVAEAPKEVPQPEAPLATPPKKNRCGACSKRVGLMGFSCRCGGLFCAQHRYGKEHACGFDYKTLERGWIAQANPVVKADKIQKI</sequence>
<dbReference type="FunFam" id="4.10.1110.10:FF:000001">
    <property type="entry name" value="Zinc finger AN1-type containing 6"/>
    <property type="match status" value="1"/>
</dbReference>
<feature type="domain" description="AN1-type" evidence="6">
    <location>
        <begin position="75"/>
        <end position="121"/>
    </location>
</feature>
<evidence type="ECO:0000313" key="8">
    <source>
        <dbReference type="WBParaSite" id="L893_g8110.t1"/>
    </source>
</evidence>
<evidence type="ECO:0000256" key="4">
    <source>
        <dbReference type="PROSITE-ProRule" id="PRU00449"/>
    </source>
</evidence>
<organism evidence="7 8">
    <name type="scientific">Steinernema glaseri</name>
    <dbReference type="NCBI Taxonomy" id="37863"/>
    <lineage>
        <taxon>Eukaryota</taxon>
        <taxon>Metazoa</taxon>
        <taxon>Ecdysozoa</taxon>
        <taxon>Nematoda</taxon>
        <taxon>Chromadorea</taxon>
        <taxon>Rhabditida</taxon>
        <taxon>Tylenchina</taxon>
        <taxon>Panagrolaimomorpha</taxon>
        <taxon>Strongyloidoidea</taxon>
        <taxon>Steinernematidae</taxon>
        <taxon>Steinernema</taxon>
    </lineage>
</organism>
<dbReference type="Gene3D" id="1.20.5.4770">
    <property type="match status" value="1"/>
</dbReference>
<evidence type="ECO:0000313" key="7">
    <source>
        <dbReference type="Proteomes" id="UP000095287"/>
    </source>
</evidence>
<dbReference type="Pfam" id="PF01754">
    <property type="entry name" value="zf-A20"/>
    <property type="match status" value="1"/>
</dbReference>
<dbReference type="Proteomes" id="UP000095287">
    <property type="component" value="Unplaced"/>
</dbReference>
<dbReference type="SUPFAM" id="SSF118310">
    <property type="entry name" value="AN1-like Zinc finger"/>
    <property type="match status" value="1"/>
</dbReference>
<dbReference type="InterPro" id="IPR035896">
    <property type="entry name" value="AN1-like_Znf"/>
</dbReference>